<organism evidence="3">
    <name type="scientific">freshwater metagenome</name>
    <dbReference type="NCBI Taxonomy" id="449393"/>
    <lineage>
        <taxon>unclassified sequences</taxon>
        <taxon>metagenomes</taxon>
        <taxon>ecological metagenomes</taxon>
    </lineage>
</organism>
<dbReference type="Gene3D" id="3.30.530.20">
    <property type="match status" value="1"/>
</dbReference>
<evidence type="ECO:0000313" key="3">
    <source>
        <dbReference type="EMBL" id="CAB4858433.1"/>
    </source>
</evidence>
<sequence length="162" mass="17772">MTVTNIHKDLESLTMTVTAGFDAPVERVWQMWSNPRLLERWWGPPMFPATFVQHDLSPGAGVTYFMTGPDGDQYHGWWRVITVSAPHGLAFEDGFSDADGNPNLEMPTTMGRVTLESSADGGTSMSIASTFNSREQMEQLVDMGMEEGLAAAVGQIDDLLAE</sequence>
<dbReference type="EMBL" id="CAFBLP010000002">
    <property type="protein sequence ID" value="CAB4858433.1"/>
    <property type="molecule type" value="Genomic_DNA"/>
</dbReference>
<evidence type="ECO:0000259" key="2">
    <source>
        <dbReference type="Pfam" id="PF08327"/>
    </source>
</evidence>
<name>A0A6J7CTT5_9ZZZZ</name>
<dbReference type="CDD" id="cd07814">
    <property type="entry name" value="SRPBCC_CalC_Aha1-like"/>
    <property type="match status" value="1"/>
</dbReference>
<proteinExistence type="inferred from homology"/>
<reference evidence="3" key="1">
    <citation type="submission" date="2020-05" db="EMBL/GenBank/DDBJ databases">
        <authorList>
            <person name="Chiriac C."/>
            <person name="Salcher M."/>
            <person name="Ghai R."/>
            <person name="Kavagutti S V."/>
        </authorList>
    </citation>
    <scope>NUCLEOTIDE SEQUENCE</scope>
</reference>
<gene>
    <name evidence="3" type="ORF">UFOPK3376_00112</name>
</gene>
<dbReference type="InterPro" id="IPR013538">
    <property type="entry name" value="ASHA1/2-like_C"/>
</dbReference>
<dbReference type="InterPro" id="IPR023393">
    <property type="entry name" value="START-like_dom_sf"/>
</dbReference>
<dbReference type="AlphaFoldDB" id="A0A6J7CTT5"/>
<accession>A0A6J7CTT5</accession>
<protein>
    <submittedName>
        <fullName evidence="3">Unannotated protein</fullName>
    </submittedName>
</protein>
<dbReference type="SUPFAM" id="SSF55961">
    <property type="entry name" value="Bet v1-like"/>
    <property type="match status" value="1"/>
</dbReference>
<evidence type="ECO:0000256" key="1">
    <source>
        <dbReference type="ARBA" id="ARBA00006817"/>
    </source>
</evidence>
<dbReference type="Pfam" id="PF08327">
    <property type="entry name" value="AHSA1"/>
    <property type="match status" value="1"/>
</dbReference>
<feature type="domain" description="Activator of Hsp90 ATPase homologue 1/2-like C-terminal" evidence="2">
    <location>
        <begin position="22"/>
        <end position="160"/>
    </location>
</feature>
<comment type="similarity">
    <text evidence="1">Belongs to the AHA1 family.</text>
</comment>